<feature type="compositionally biased region" description="Polar residues" evidence="1">
    <location>
        <begin position="84"/>
        <end position="94"/>
    </location>
</feature>
<feature type="region of interest" description="Disordered" evidence="1">
    <location>
        <begin position="159"/>
        <end position="188"/>
    </location>
</feature>
<dbReference type="EMBL" id="ML977608">
    <property type="protein sequence ID" value="KAF1997924.1"/>
    <property type="molecule type" value="Genomic_DNA"/>
</dbReference>
<reference evidence="2" key="1">
    <citation type="journal article" date="2020" name="Stud. Mycol.">
        <title>101 Dothideomycetes genomes: a test case for predicting lifestyles and emergence of pathogens.</title>
        <authorList>
            <person name="Haridas S."/>
            <person name="Albert R."/>
            <person name="Binder M."/>
            <person name="Bloem J."/>
            <person name="Labutti K."/>
            <person name="Salamov A."/>
            <person name="Andreopoulos B."/>
            <person name="Baker S."/>
            <person name="Barry K."/>
            <person name="Bills G."/>
            <person name="Bluhm B."/>
            <person name="Cannon C."/>
            <person name="Castanera R."/>
            <person name="Culley D."/>
            <person name="Daum C."/>
            <person name="Ezra D."/>
            <person name="Gonzalez J."/>
            <person name="Henrissat B."/>
            <person name="Kuo A."/>
            <person name="Liang C."/>
            <person name="Lipzen A."/>
            <person name="Lutzoni F."/>
            <person name="Magnuson J."/>
            <person name="Mondo S."/>
            <person name="Nolan M."/>
            <person name="Ohm R."/>
            <person name="Pangilinan J."/>
            <person name="Park H.-J."/>
            <person name="Ramirez L."/>
            <person name="Alfaro M."/>
            <person name="Sun H."/>
            <person name="Tritt A."/>
            <person name="Yoshinaga Y."/>
            <person name="Zwiers L.-H."/>
            <person name="Turgeon B."/>
            <person name="Goodwin S."/>
            <person name="Spatafora J."/>
            <person name="Crous P."/>
            <person name="Grigoriev I."/>
        </authorList>
    </citation>
    <scope>NUCLEOTIDE SEQUENCE</scope>
    <source>
        <strain evidence="2">CBS 123094</strain>
    </source>
</reference>
<protein>
    <submittedName>
        <fullName evidence="2">Uncharacterized protein</fullName>
    </submittedName>
</protein>
<evidence type="ECO:0000256" key="1">
    <source>
        <dbReference type="SAM" id="MobiDB-lite"/>
    </source>
</evidence>
<dbReference type="AlphaFoldDB" id="A0A6A5WAJ6"/>
<feature type="region of interest" description="Disordered" evidence="1">
    <location>
        <begin position="47"/>
        <end position="112"/>
    </location>
</feature>
<feature type="region of interest" description="Disordered" evidence="1">
    <location>
        <begin position="273"/>
        <end position="310"/>
    </location>
</feature>
<feature type="compositionally biased region" description="Basic and acidic residues" evidence="1">
    <location>
        <begin position="274"/>
        <end position="290"/>
    </location>
</feature>
<accession>A0A6A5WAJ6</accession>
<gene>
    <name evidence="2" type="ORF">P154DRAFT_578452</name>
</gene>
<feature type="compositionally biased region" description="Basic and acidic residues" evidence="1">
    <location>
        <begin position="300"/>
        <end position="310"/>
    </location>
</feature>
<organism evidence="2 3">
    <name type="scientific">Amniculicola lignicola CBS 123094</name>
    <dbReference type="NCBI Taxonomy" id="1392246"/>
    <lineage>
        <taxon>Eukaryota</taxon>
        <taxon>Fungi</taxon>
        <taxon>Dikarya</taxon>
        <taxon>Ascomycota</taxon>
        <taxon>Pezizomycotina</taxon>
        <taxon>Dothideomycetes</taxon>
        <taxon>Pleosporomycetidae</taxon>
        <taxon>Pleosporales</taxon>
        <taxon>Amniculicolaceae</taxon>
        <taxon>Amniculicola</taxon>
    </lineage>
</organism>
<proteinExistence type="predicted"/>
<dbReference type="Proteomes" id="UP000799779">
    <property type="component" value="Unassembled WGS sequence"/>
</dbReference>
<feature type="compositionally biased region" description="Basic and acidic residues" evidence="1">
    <location>
        <begin position="97"/>
        <end position="112"/>
    </location>
</feature>
<feature type="compositionally biased region" description="Polar residues" evidence="1">
    <location>
        <begin position="162"/>
        <end position="186"/>
    </location>
</feature>
<name>A0A6A5WAJ6_9PLEO</name>
<feature type="compositionally biased region" description="Low complexity" evidence="1">
    <location>
        <begin position="66"/>
        <end position="75"/>
    </location>
</feature>
<evidence type="ECO:0000313" key="2">
    <source>
        <dbReference type="EMBL" id="KAF1997924.1"/>
    </source>
</evidence>
<keyword evidence="3" id="KW-1185">Reference proteome</keyword>
<evidence type="ECO:0000313" key="3">
    <source>
        <dbReference type="Proteomes" id="UP000799779"/>
    </source>
</evidence>
<sequence>MEMESHNSLDVNHSDWGAMSGECTNGIGVSRDADMVQYDNMPIQYCHSPPRIQTAGPAPAPASDTPSGPQAAALPPASPPTGWASPQTPTSPLTESLPREAEEEKEEKEGRGYRLVGIDTDDVFRFLRHYAEQLEGDIRGLNARVEALEWWVRVRGGGVGASMSTSAETGTRADTGTSADGGSSAHTDPYTAETLEELEEHECAYAYALGVENGFEQGQDVGYTVGYQEGYEDRCDEEDECEEGTGCEKDYERGYVNGSKRGEAVGYAEGYGGEFERGEEVGQREGCREGGDDEYGDGYEDGRREGEGRE</sequence>